<evidence type="ECO:0000313" key="13">
    <source>
        <dbReference type="Proteomes" id="UP001151582"/>
    </source>
</evidence>
<accession>A0A9W8BA40</accession>
<organism evidence="12 13">
    <name type="scientific">Dimargaris verticillata</name>
    <dbReference type="NCBI Taxonomy" id="2761393"/>
    <lineage>
        <taxon>Eukaryota</taxon>
        <taxon>Fungi</taxon>
        <taxon>Fungi incertae sedis</taxon>
        <taxon>Zoopagomycota</taxon>
        <taxon>Kickxellomycotina</taxon>
        <taxon>Dimargaritomycetes</taxon>
        <taxon>Dimargaritales</taxon>
        <taxon>Dimargaritaceae</taxon>
        <taxon>Dimargaris</taxon>
    </lineage>
</organism>
<dbReference type="OrthoDB" id="5516033at2759"/>
<evidence type="ECO:0000256" key="8">
    <source>
        <dbReference type="ARBA" id="ARBA00022989"/>
    </source>
</evidence>
<dbReference type="PANTHER" id="PTHR17130:SF14">
    <property type="entry name" value="CYTOCHROME C OXIDASE ASSEMBLY PROTEIN COX16 HOMOLOG, MITOCHONDRIAL"/>
    <property type="match status" value="1"/>
</dbReference>
<evidence type="ECO:0000256" key="6">
    <source>
        <dbReference type="ARBA" id="ARBA00022692"/>
    </source>
</evidence>
<protein>
    <recommendedName>
        <fullName evidence="4">Cytochrome c oxidase assembly protein COX16, mitochondrial</fullName>
    </recommendedName>
    <alternativeName>
        <fullName evidence="5">Cytochrome c oxidase assembly protein cox16, mitochondrial</fullName>
    </alternativeName>
</protein>
<keyword evidence="6 11" id="KW-0812">Transmembrane</keyword>
<evidence type="ECO:0000313" key="12">
    <source>
        <dbReference type="EMBL" id="KAJ1983342.1"/>
    </source>
</evidence>
<evidence type="ECO:0000256" key="11">
    <source>
        <dbReference type="SAM" id="Phobius"/>
    </source>
</evidence>
<keyword evidence="10 11" id="KW-0472">Membrane</keyword>
<dbReference type="Proteomes" id="UP001151582">
    <property type="component" value="Unassembled WGS sequence"/>
</dbReference>
<name>A0A9W8BA40_9FUNG</name>
<evidence type="ECO:0000256" key="3">
    <source>
        <dbReference type="ARBA" id="ARBA00008370"/>
    </source>
</evidence>
<gene>
    <name evidence="12" type="primary">COX16</name>
    <name evidence="12" type="ORF">H4R34_001328</name>
</gene>
<keyword evidence="9" id="KW-0496">Mitochondrion</keyword>
<evidence type="ECO:0000256" key="2">
    <source>
        <dbReference type="ARBA" id="ARBA00004434"/>
    </source>
</evidence>
<dbReference type="Pfam" id="PF14138">
    <property type="entry name" value="COX16"/>
    <property type="match status" value="1"/>
</dbReference>
<evidence type="ECO:0000256" key="9">
    <source>
        <dbReference type="ARBA" id="ARBA00023128"/>
    </source>
</evidence>
<sequence length="108" mass="12739">MGSFHQYPWSQARFSRYYRRTVANPFLYFGLPFISTIVLGSFALTPLAKTRYELHDMKTGPVVNEDELTVRLNKRPISLQEEYWRLQEKDLDDWSIKRVARPPGGDEE</sequence>
<comment type="function">
    <text evidence="1">Required for the assembly of the mitochondrial respiratory chain complex IV (CIV), also known as cytochrome c oxidase. May participate in merging the COX1 and COX2 assembly lines.</text>
</comment>
<dbReference type="AlphaFoldDB" id="A0A9W8BA40"/>
<evidence type="ECO:0000256" key="7">
    <source>
        <dbReference type="ARBA" id="ARBA00022792"/>
    </source>
</evidence>
<keyword evidence="13" id="KW-1185">Reference proteome</keyword>
<dbReference type="EMBL" id="JANBQB010000059">
    <property type="protein sequence ID" value="KAJ1983342.1"/>
    <property type="molecule type" value="Genomic_DNA"/>
</dbReference>
<comment type="subcellular location">
    <subcellularLocation>
        <location evidence="2">Mitochondrion inner membrane</location>
        <topology evidence="2">Single-pass membrane protein</topology>
    </subcellularLocation>
</comment>
<evidence type="ECO:0000256" key="4">
    <source>
        <dbReference type="ARBA" id="ARBA00015368"/>
    </source>
</evidence>
<proteinExistence type="inferred from homology"/>
<dbReference type="GO" id="GO:0033617">
    <property type="term" value="P:mitochondrial respiratory chain complex IV assembly"/>
    <property type="evidence" value="ECO:0007669"/>
    <property type="project" value="TreeGrafter"/>
</dbReference>
<comment type="caution">
    <text evidence="12">The sequence shown here is derived from an EMBL/GenBank/DDBJ whole genome shotgun (WGS) entry which is preliminary data.</text>
</comment>
<dbReference type="InterPro" id="IPR020164">
    <property type="entry name" value="Cyt_c_Oxase_assmbl_COX16"/>
</dbReference>
<keyword evidence="8 11" id="KW-1133">Transmembrane helix</keyword>
<evidence type="ECO:0000256" key="10">
    <source>
        <dbReference type="ARBA" id="ARBA00023136"/>
    </source>
</evidence>
<comment type="similarity">
    <text evidence="3">Belongs to the COX16 family.</text>
</comment>
<keyword evidence="7" id="KW-0999">Mitochondrion inner membrane</keyword>
<dbReference type="GO" id="GO:0005743">
    <property type="term" value="C:mitochondrial inner membrane"/>
    <property type="evidence" value="ECO:0007669"/>
    <property type="project" value="UniProtKB-SubCell"/>
</dbReference>
<dbReference type="PANTHER" id="PTHR17130">
    <property type="entry name" value="MITOCHONDRIAL OUTER MEMBRANE PROTEIN 25"/>
    <property type="match status" value="1"/>
</dbReference>
<reference evidence="12" key="1">
    <citation type="submission" date="2022-07" db="EMBL/GenBank/DDBJ databases">
        <title>Phylogenomic reconstructions and comparative analyses of Kickxellomycotina fungi.</title>
        <authorList>
            <person name="Reynolds N.K."/>
            <person name="Stajich J.E."/>
            <person name="Barry K."/>
            <person name="Grigoriev I.V."/>
            <person name="Crous P."/>
            <person name="Smith M.E."/>
        </authorList>
    </citation>
    <scope>NUCLEOTIDE SEQUENCE</scope>
    <source>
        <strain evidence="12">RSA 567</strain>
    </source>
</reference>
<feature type="transmembrane region" description="Helical" evidence="11">
    <location>
        <begin position="26"/>
        <end position="48"/>
    </location>
</feature>
<evidence type="ECO:0000256" key="1">
    <source>
        <dbReference type="ARBA" id="ARBA00002490"/>
    </source>
</evidence>
<evidence type="ECO:0000256" key="5">
    <source>
        <dbReference type="ARBA" id="ARBA00019222"/>
    </source>
</evidence>